<dbReference type="InterPro" id="IPR001466">
    <property type="entry name" value="Beta-lactam-related"/>
</dbReference>
<feature type="transmembrane region" description="Helical" evidence="2">
    <location>
        <begin position="12"/>
        <end position="30"/>
    </location>
</feature>
<evidence type="ECO:0000256" key="2">
    <source>
        <dbReference type="SAM" id="Phobius"/>
    </source>
</evidence>
<dbReference type="RefSeq" id="WP_379864007.1">
    <property type="nucleotide sequence ID" value="NZ_JBHTBW010000017.1"/>
</dbReference>
<comment type="caution">
    <text evidence="4">The sequence shown here is derived from an EMBL/GenBank/DDBJ whole genome shotgun (WGS) entry which is preliminary data.</text>
</comment>
<dbReference type="PANTHER" id="PTHR43283:SF11">
    <property type="entry name" value="BETA-LACTAMASE-RELATED DOMAIN-CONTAINING PROTEIN"/>
    <property type="match status" value="1"/>
</dbReference>
<sequence>MRSLLNQKRRDWGTGIVLLFIVLVTILAYGNPPLFEFNGYGKAGRLSVERLKQIDQLMEKAIDQGVFSGGTVLVAQAGRTEYLRSFGYAYRYQDDRKRPAKQPQRASNQTIYDIASLSKIFTAMAVMKLHEEGKIELDAPVARYIPDFSSNGKSHVTVRQLLSHTSGLPASLVRPNQPVTKNANLIQAAFAKELETQPNTKVIYSDVGYIVLGELVKATSGVSLDRYVQKTILKPLGLHSTMYRPPAWLQKRIAATEMQTNTKRGLVWGQVHDETAWALGGVAGHAGLFSSAEDLAKVAALFLNKGVWKDKQILQPSSVRAMIGLQTGHISDAYRGLGWELNQSWYMGPFAKSTTFGHTGFTGTSLFVAPEEKVVVILLTNRVHPVRTGPNINQVRKELARIVYQSVIK</sequence>
<dbReference type="Proteomes" id="UP001596500">
    <property type="component" value="Unassembled WGS sequence"/>
</dbReference>
<keyword evidence="2" id="KW-0472">Membrane</keyword>
<dbReference type="InterPro" id="IPR012338">
    <property type="entry name" value="Beta-lactam/transpept-like"/>
</dbReference>
<dbReference type="GO" id="GO:0016787">
    <property type="term" value="F:hydrolase activity"/>
    <property type="evidence" value="ECO:0007669"/>
    <property type="project" value="UniProtKB-KW"/>
</dbReference>
<keyword evidence="1 4" id="KW-0378">Hydrolase</keyword>
<keyword evidence="2" id="KW-0812">Transmembrane</keyword>
<organism evidence="4 5">
    <name type="scientific">Laceyella putida</name>
    <dbReference type="NCBI Taxonomy" id="110101"/>
    <lineage>
        <taxon>Bacteria</taxon>
        <taxon>Bacillati</taxon>
        <taxon>Bacillota</taxon>
        <taxon>Bacilli</taxon>
        <taxon>Bacillales</taxon>
        <taxon>Thermoactinomycetaceae</taxon>
        <taxon>Laceyella</taxon>
    </lineage>
</organism>
<dbReference type="Pfam" id="PF00144">
    <property type="entry name" value="Beta-lactamase"/>
    <property type="match status" value="1"/>
</dbReference>
<gene>
    <name evidence="4" type="ORF">ACFQNG_06130</name>
</gene>
<dbReference type="Gene3D" id="3.40.710.10">
    <property type="entry name" value="DD-peptidase/beta-lactamase superfamily"/>
    <property type="match status" value="1"/>
</dbReference>
<evidence type="ECO:0000259" key="3">
    <source>
        <dbReference type="Pfam" id="PF00144"/>
    </source>
</evidence>
<evidence type="ECO:0000313" key="5">
    <source>
        <dbReference type="Proteomes" id="UP001596500"/>
    </source>
</evidence>
<dbReference type="EMBL" id="JBHTBW010000017">
    <property type="protein sequence ID" value="MFC7440725.1"/>
    <property type="molecule type" value="Genomic_DNA"/>
</dbReference>
<feature type="domain" description="Beta-lactamase-related" evidence="3">
    <location>
        <begin position="54"/>
        <end position="398"/>
    </location>
</feature>
<keyword evidence="2" id="KW-1133">Transmembrane helix</keyword>
<proteinExistence type="predicted"/>
<name>A0ABW2RIA6_9BACL</name>
<dbReference type="InterPro" id="IPR050789">
    <property type="entry name" value="Diverse_Enzym_Activities"/>
</dbReference>
<dbReference type="PANTHER" id="PTHR43283">
    <property type="entry name" value="BETA-LACTAMASE-RELATED"/>
    <property type="match status" value="1"/>
</dbReference>
<protein>
    <submittedName>
        <fullName evidence="4">Serine hydrolase domain-containing protein</fullName>
        <ecNumber evidence="4">3.-.-.-</ecNumber>
    </submittedName>
</protein>
<dbReference type="SUPFAM" id="SSF56601">
    <property type="entry name" value="beta-lactamase/transpeptidase-like"/>
    <property type="match status" value="1"/>
</dbReference>
<evidence type="ECO:0000313" key="4">
    <source>
        <dbReference type="EMBL" id="MFC7440725.1"/>
    </source>
</evidence>
<keyword evidence="5" id="KW-1185">Reference proteome</keyword>
<reference evidence="5" key="1">
    <citation type="journal article" date="2019" name="Int. J. Syst. Evol. Microbiol.">
        <title>The Global Catalogue of Microorganisms (GCM) 10K type strain sequencing project: providing services to taxonomists for standard genome sequencing and annotation.</title>
        <authorList>
            <consortium name="The Broad Institute Genomics Platform"/>
            <consortium name="The Broad Institute Genome Sequencing Center for Infectious Disease"/>
            <person name="Wu L."/>
            <person name="Ma J."/>
        </authorList>
    </citation>
    <scope>NUCLEOTIDE SEQUENCE [LARGE SCALE GENOMIC DNA]</scope>
    <source>
        <strain evidence="5">CGMCC 1.12942</strain>
    </source>
</reference>
<accession>A0ABW2RIA6</accession>
<dbReference type="EC" id="3.-.-.-" evidence="4"/>
<evidence type="ECO:0000256" key="1">
    <source>
        <dbReference type="ARBA" id="ARBA00022801"/>
    </source>
</evidence>